<dbReference type="Proteomes" id="UP000191200">
    <property type="component" value="Chromosome"/>
</dbReference>
<proteinExistence type="predicted"/>
<protein>
    <recommendedName>
        <fullName evidence="3">DUF3013 domain-containing protein</fullName>
    </recommendedName>
</protein>
<evidence type="ECO:0008006" key="3">
    <source>
        <dbReference type="Google" id="ProtNLM"/>
    </source>
</evidence>
<dbReference type="RefSeq" id="WP_071457547.1">
    <property type="nucleotide sequence ID" value="NZ_CP017267.1"/>
</dbReference>
<organism evidence="1 2">
    <name type="scientific">Vagococcus teuberi</name>
    <dbReference type="NCBI Taxonomy" id="519472"/>
    <lineage>
        <taxon>Bacteria</taxon>
        <taxon>Bacillati</taxon>
        <taxon>Bacillota</taxon>
        <taxon>Bacilli</taxon>
        <taxon>Lactobacillales</taxon>
        <taxon>Enterococcaceae</taxon>
        <taxon>Vagococcus</taxon>
    </lineage>
</organism>
<dbReference type="Gene3D" id="3.40.50.11250">
    <property type="entry name" value="Protein of unknown function DUF3013"/>
    <property type="match status" value="1"/>
</dbReference>
<keyword evidence="2" id="KW-1185">Reference proteome</keyword>
<dbReference type="EMBL" id="CP017267">
    <property type="protein sequence ID" value="APB31940.1"/>
    <property type="molecule type" value="Genomic_DNA"/>
</dbReference>
<name>A0A1J0A7M1_9ENTE</name>
<gene>
    <name evidence="1" type="ORF">BHY08_09030</name>
</gene>
<dbReference type="AlphaFoldDB" id="A0A1J0A7M1"/>
<dbReference type="InterPro" id="IPR021380">
    <property type="entry name" value="DUF3013"/>
</dbReference>
<evidence type="ECO:0000313" key="1">
    <source>
        <dbReference type="EMBL" id="APB31940.1"/>
    </source>
</evidence>
<accession>A0A1J0A7M1</accession>
<dbReference type="Pfam" id="PF11217">
    <property type="entry name" value="DUF3013"/>
    <property type="match status" value="1"/>
</dbReference>
<reference evidence="1 2" key="1">
    <citation type="submission" date="2016-09" db="EMBL/GenBank/DDBJ databases">
        <title>Vagococcus teuberi sp. nov., isolated from the Malian artisanal sour milk fene.</title>
        <authorList>
            <person name="Wullschleger S."/>
            <person name="Seifert C."/>
            <person name="Baumgartner S."/>
            <person name="Lacroix C."/>
            <person name="Bonfoh B."/>
            <person name="Stevens M.J."/>
            <person name="Meile L."/>
        </authorList>
    </citation>
    <scope>NUCLEOTIDE SEQUENCE [LARGE SCALE GENOMIC DNA]</scope>
    <source>
        <strain evidence="1 2">DSM 21459</strain>
    </source>
</reference>
<dbReference type="KEGG" id="vte:BHY08_09030"/>
<dbReference type="STRING" id="519472.BHY08_09030"/>
<sequence>MKDNMLTELEKQLEKSLGDFDFAIDWDVRQHRIEVSVVLFAENKLNDVIEDEEGTQSEEKVIEFEDSLVLYADDKETPDELEYLTVIPFNRKKGMAKGDITALANYLAEVLVNGQDDLLDFLNDETIETFELVWDDAAFEEVKKNNNETAMVAYPKY</sequence>
<evidence type="ECO:0000313" key="2">
    <source>
        <dbReference type="Proteomes" id="UP000191200"/>
    </source>
</evidence>